<evidence type="ECO:0000256" key="2">
    <source>
        <dbReference type="ARBA" id="ARBA00023125"/>
    </source>
</evidence>
<evidence type="ECO:0000313" key="5">
    <source>
        <dbReference type="EMBL" id="CUN96789.1"/>
    </source>
</evidence>
<sequence>MISVLFPDAACFTYDLCGKFQSPSPEWMHLTRNLVNFELMVVTEGTLFIADERRSYEVHPGEYLLLPPTVHQHGSKKGSCSFYWLHFIPGIPSAPIIAPSDPTAGSVLDEFHAAPPSSYRLEDLAPAQLPSNYPETLCIPRQGTLSSPNRVIILMKQLQDTSLRFHNTFLNNSLTAAVLGEINCQSPFYRTYTSETQRTQILQDIISYIQYHSSESLKVTELARYFGYNDKYLSSLFHEGTGMTLKQFILKSKMDSAMAELTDTNHTVSQIAYNVGFQNAHNFSTAFRKLTGMTPGQYRKSYGNRKLSFE</sequence>
<dbReference type="SUPFAM" id="SSF46689">
    <property type="entry name" value="Homeodomain-like"/>
    <property type="match status" value="2"/>
</dbReference>
<evidence type="ECO:0000256" key="3">
    <source>
        <dbReference type="ARBA" id="ARBA00023163"/>
    </source>
</evidence>
<dbReference type="InterPro" id="IPR018060">
    <property type="entry name" value="HTH_AraC"/>
</dbReference>
<organism evidence="5 6">
    <name type="scientific">Fusicatenibacter saccharivorans</name>
    <dbReference type="NCBI Taxonomy" id="1150298"/>
    <lineage>
        <taxon>Bacteria</taxon>
        <taxon>Bacillati</taxon>
        <taxon>Bacillota</taxon>
        <taxon>Clostridia</taxon>
        <taxon>Lachnospirales</taxon>
        <taxon>Lachnospiraceae</taxon>
        <taxon>Fusicatenibacter</taxon>
    </lineage>
</organism>
<dbReference type="PANTHER" id="PTHR43280:SF28">
    <property type="entry name" value="HTH-TYPE TRANSCRIPTIONAL ACTIVATOR RHAS"/>
    <property type="match status" value="1"/>
</dbReference>
<feature type="domain" description="HTH araC/xylS-type" evidence="4">
    <location>
        <begin position="203"/>
        <end position="301"/>
    </location>
</feature>
<dbReference type="GO" id="GO:0043565">
    <property type="term" value="F:sequence-specific DNA binding"/>
    <property type="evidence" value="ECO:0007669"/>
    <property type="project" value="InterPro"/>
</dbReference>
<keyword evidence="1" id="KW-0805">Transcription regulation</keyword>
<dbReference type="Pfam" id="PF12833">
    <property type="entry name" value="HTH_18"/>
    <property type="match status" value="1"/>
</dbReference>
<dbReference type="SUPFAM" id="SSF51215">
    <property type="entry name" value="Regulatory protein AraC"/>
    <property type="match status" value="1"/>
</dbReference>
<dbReference type="RefSeq" id="WP_055226837.1">
    <property type="nucleotide sequence ID" value="NZ_CYYV01000004.1"/>
</dbReference>
<keyword evidence="3" id="KW-0804">Transcription</keyword>
<dbReference type="InterPro" id="IPR020449">
    <property type="entry name" value="Tscrpt_reg_AraC-type_HTH"/>
</dbReference>
<gene>
    <name evidence="5" type="primary">soxS_1</name>
    <name evidence="5" type="ORF">ERS852406_01019</name>
</gene>
<dbReference type="PANTHER" id="PTHR43280">
    <property type="entry name" value="ARAC-FAMILY TRANSCRIPTIONAL REGULATOR"/>
    <property type="match status" value="1"/>
</dbReference>
<dbReference type="EMBL" id="CYYV01000004">
    <property type="protein sequence ID" value="CUN96789.1"/>
    <property type="molecule type" value="Genomic_DNA"/>
</dbReference>
<dbReference type="InterPro" id="IPR009057">
    <property type="entry name" value="Homeodomain-like_sf"/>
</dbReference>
<dbReference type="InterPro" id="IPR018062">
    <property type="entry name" value="HTH_AraC-typ_CS"/>
</dbReference>
<dbReference type="GO" id="GO:0003700">
    <property type="term" value="F:DNA-binding transcription factor activity"/>
    <property type="evidence" value="ECO:0007669"/>
    <property type="project" value="InterPro"/>
</dbReference>
<evidence type="ECO:0000313" key="6">
    <source>
        <dbReference type="Proteomes" id="UP000095706"/>
    </source>
</evidence>
<dbReference type="InterPro" id="IPR037923">
    <property type="entry name" value="HTH-like"/>
</dbReference>
<accession>A0A174B987</accession>
<dbReference type="PROSITE" id="PS00041">
    <property type="entry name" value="HTH_ARAC_FAMILY_1"/>
    <property type="match status" value="1"/>
</dbReference>
<dbReference type="Proteomes" id="UP000095706">
    <property type="component" value="Unassembled WGS sequence"/>
</dbReference>
<name>A0A174B987_9FIRM</name>
<reference evidence="5 6" key="1">
    <citation type="submission" date="2015-09" db="EMBL/GenBank/DDBJ databases">
        <authorList>
            <consortium name="Pathogen Informatics"/>
        </authorList>
    </citation>
    <scope>NUCLEOTIDE SEQUENCE [LARGE SCALE GENOMIC DNA]</scope>
    <source>
        <strain evidence="5 6">2789STDY5608849</strain>
    </source>
</reference>
<dbReference type="InterPro" id="IPR003313">
    <property type="entry name" value="AraC-bd"/>
</dbReference>
<keyword evidence="2" id="KW-0238">DNA-binding</keyword>
<dbReference type="PROSITE" id="PS01124">
    <property type="entry name" value="HTH_ARAC_FAMILY_2"/>
    <property type="match status" value="1"/>
</dbReference>
<dbReference type="PRINTS" id="PR00032">
    <property type="entry name" value="HTHARAC"/>
</dbReference>
<dbReference type="AlphaFoldDB" id="A0A174B987"/>
<dbReference type="Gene3D" id="1.10.10.60">
    <property type="entry name" value="Homeodomain-like"/>
    <property type="match status" value="2"/>
</dbReference>
<dbReference type="SMART" id="SM00342">
    <property type="entry name" value="HTH_ARAC"/>
    <property type="match status" value="1"/>
</dbReference>
<proteinExistence type="predicted"/>
<evidence type="ECO:0000256" key="1">
    <source>
        <dbReference type="ARBA" id="ARBA00023015"/>
    </source>
</evidence>
<dbReference type="Pfam" id="PF02311">
    <property type="entry name" value="AraC_binding"/>
    <property type="match status" value="1"/>
</dbReference>
<evidence type="ECO:0000259" key="4">
    <source>
        <dbReference type="PROSITE" id="PS01124"/>
    </source>
</evidence>
<protein>
    <submittedName>
        <fullName evidence="5">Regulatory protein soxS</fullName>
    </submittedName>
</protein>